<dbReference type="SUPFAM" id="SSF141868">
    <property type="entry name" value="EAL domain-like"/>
    <property type="match status" value="1"/>
</dbReference>
<evidence type="ECO:0000313" key="4">
    <source>
        <dbReference type="EMBL" id="ACO47059.1"/>
    </source>
</evidence>
<feature type="transmembrane region" description="Helical" evidence="1">
    <location>
        <begin position="26"/>
        <end position="46"/>
    </location>
</feature>
<feature type="domain" description="EAL" evidence="2">
    <location>
        <begin position="525"/>
        <end position="776"/>
    </location>
</feature>
<dbReference type="EMBL" id="CP001114">
    <property type="protein sequence ID" value="ACO47059.1"/>
    <property type="molecule type" value="Genomic_DNA"/>
</dbReference>
<feature type="transmembrane region" description="Helical" evidence="1">
    <location>
        <begin position="188"/>
        <end position="208"/>
    </location>
</feature>
<dbReference type="Pfam" id="PF00990">
    <property type="entry name" value="GGDEF"/>
    <property type="match status" value="1"/>
</dbReference>
<evidence type="ECO:0000313" key="5">
    <source>
        <dbReference type="Proteomes" id="UP000002208"/>
    </source>
</evidence>
<dbReference type="PANTHER" id="PTHR44757:SF2">
    <property type="entry name" value="BIOFILM ARCHITECTURE MAINTENANCE PROTEIN MBAA"/>
    <property type="match status" value="1"/>
</dbReference>
<feature type="domain" description="GGDEF" evidence="3">
    <location>
        <begin position="384"/>
        <end position="516"/>
    </location>
</feature>
<dbReference type="SMART" id="SM00052">
    <property type="entry name" value="EAL"/>
    <property type="match status" value="1"/>
</dbReference>
<keyword evidence="1" id="KW-1133">Transmembrane helix</keyword>
<name>C1CYM9_DEIDV</name>
<dbReference type="SMART" id="SM00267">
    <property type="entry name" value="GGDEF"/>
    <property type="match status" value="1"/>
</dbReference>
<feature type="transmembrane region" description="Helical" evidence="1">
    <location>
        <begin position="114"/>
        <end position="135"/>
    </location>
</feature>
<proteinExistence type="predicted"/>
<feature type="transmembrane region" description="Helical" evidence="1">
    <location>
        <begin position="147"/>
        <end position="168"/>
    </location>
</feature>
<dbReference type="CDD" id="cd01949">
    <property type="entry name" value="GGDEF"/>
    <property type="match status" value="1"/>
</dbReference>
<dbReference type="SUPFAM" id="SSF55073">
    <property type="entry name" value="Nucleotide cyclase"/>
    <property type="match status" value="1"/>
</dbReference>
<dbReference type="STRING" id="546414.Deide_20430"/>
<organism evidence="4 5">
    <name type="scientific">Deinococcus deserti (strain DSM 17065 / CIP 109153 / LMG 22923 / VCD115)</name>
    <dbReference type="NCBI Taxonomy" id="546414"/>
    <lineage>
        <taxon>Bacteria</taxon>
        <taxon>Thermotogati</taxon>
        <taxon>Deinococcota</taxon>
        <taxon>Deinococci</taxon>
        <taxon>Deinococcales</taxon>
        <taxon>Deinococcaceae</taxon>
        <taxon>Deinococcus</taxon>
    </lineage>
</organism>
<dbReference type="OrthoDB" id="23692at2"/>
<dbReference type="InterPro" id="IPR001633">
    <property type="entry name" value="EAL_dom"/>
</dbReference>
<dbReference type="HOGENOM" id="CLU_000445_129_3_0"/>
<feature type="transmembrane region" description="Helical" evidence="1">
    <location>
        <begin position="58"/>
        <end position="75"/>
    </location>
</feature>
<dbReference type="Pfam" id="PF00563">
    <property type="entry name" value="EAL"/>
    <property type="match status" value="1"/>
</dbReference>
<protein>
    <recommendedName>
        <fullName evidence="6">Diguanylate cyclase/phosphodiesterase</fullName>
    </recommendedName>
</protein>
<dbReference type="PROSITE" id="PS50887">
    <property type="entry name" value="GGDEF"/>
    <property type="match status" value="1"/>
</dbReference>
<accession>C1CYM9</accession>
<dbReference type="InterPro" id="IPR029787">
    <property type="entry name" value="Nucleotide_cyclase"/>
</dbReference>
<evidence type="ECO:0008006" key="6">
    <source>
        <dbReference type="Google" id="ProtNLM"/>
    </source>
</evidence>
<reference evidence="4 5" key="1">
    <citation type="journal article" date="2009" name="PLoS Genet.">
        <title>Alliance of proteomics and genomics to unravel the specificities of Sahara bacterium Deinococcus deserti.</title>
        <authorList>
            <person name="de Groot A."/>
            <person name="Dulermo R."/>
            <person name="Ortet P."/>
            <person name="Blanchard L."/>
            <person name="Guerin P."/>
            <person name="Fernandez B."/>
            <person name="Vacherie B."/>
            <person name="Dossat C."/>
            <person name="Jolivet E."/>
            <person name="Siguier P."/>
            <person name="Chandler M."/>
            <person name="Barakat M."/>
            <person name="Dedieu A."/>
            <person name="Barbe V."/>
            <person name="Heulin T."/>
            <person name="Sommer S."/>
            <person name="Achouak W."/>
            <person name="Armengaud J."/>
        </authorList>
    </citation>
    <scope>NUCLEOTIDE SEQUENCE [LARGE SCALE GENOMIC DNA]</scope>
    <source>
        <strain evidence="5">DSM 17065 / CIP 109153 / LMG 22923 / VCD115</strain>
    </source>
</reference>
<feature type="transmembrane region" description="Helical" evidence="1">
    <location>
        <begin position="215"/>
        <end position="235"/>
    </location>
</feature>
<evidence type="ECO:0000256" key="1">
    <source>
        <dbReference type="SAM" id="Phobius"/>
    </source>
</evidence>
<keyword evidence="1" id="KW-0812">Transmembrane</keyword>
<dbReference type="eggNOG" id="COG5001">
    <property type="taxonomic scope" value="Bacteria"/>
</dbReference>
<dbReference type="NCBIfam" id="TIGR00254">
    <property type="entry name" value="GGDEF"/>
    <property type="match status" value="1"/>
</dbReference>
<dbReference type="KEGG" id="ddr:Deide_20430"/>
<dbReference type="PANTHER" id="PTHR44757">
    <property type="entry name" value="DIGUANYLATE CYCLASE DGCP"/>
    <property type="match status" value="1"/>
</dbReference>
<dbReference type="Proteomes" id="UP000002208">
    <property type="component" value="Chromosome"/>
</dbReference>
<evidence type="ECO:0000259" key="3">
    <source>
        <dbReference type="PROSITE" id="PS50887"/>
    </source>
</evidence>
<dbReference type="InterPro" id="IPR052155">
    <property type="entry name" value="Biofilm_reg_signaling"/>
</dbReference>
<gene>
    <name evidence="4" type="ordered locus">Deide_20430</name>
</gene>
<keyword evidence="5" id="KW-1185">Reference proteome</keyword>
<dbReference type="CDD" id="cd01948">
    <property type="entry name" value="EAL"/>
    <property type="match status" value="1"/>
</dbReference>
<keyword evidence="1" id="KW-0472">Membrane</keyword>
<dbReference type="PaxDb" id="546414-Deide_20430"/>
<dbReference type="InterPro" id="IPR035919">
    <property type="entry name" value="EAL_sf"/>
</dbReference>
<feature type="transmembrane region" description="Helical" evidence="1">
    <location>
        <begin position="247"/>
        <end position="266"/>
    </location>
</feature>
<dbReference type="Gene3D" id="3.30.70.270">
    <property type="match status" value="1"/>
</dbReference>
<dbReference type="InterPro" id="IPR000160">
    <property type="entry name" value="GGDEF_dom"/>
</dbReference>
<evidence type="ECO:0000259" key="2">
    <source>
        <dbReference type="PROSITE" id="PS50883"/>
    </source>
</evidence>
<feature type="transmembrane region" description="Helical" evidence="1">
    <location>
        <begin position="286"/>
        <end position="309"/>
    </location>
</feature>
<feature type="transmembrane region" description="Helical" evidence="1">
    <location>
        <begin position="87"/>
        <end position="108"/>
    </location>
</feature>
<dbReference type="AlphaFoldDB" id="C1CYM9"/>
<dbReference type="InterPro" id="IPR043128">
    <property type="entry name" value="Rev_trsase/Diguanyl_cyclase"/>
</dbReference>
<dbReference type="Gene3D" id="3.20.20.450">
    <property type="entry name" value="EAL domain"/>
    <property type="match status" value="1"/>
</dbReference>
<sequence>MHDRAYPPPGPALSRLQSSAPRRADVLLSALVGAAVLHSLALLLAHYGVTWPEGTLDLAYLSVVGLGLALSVRAWRTSGPGARPALWALSMALTLYAAGDLLWTWLSLFTQQPLFPSVADIFYLAQYLPLVLALLRLSHLSLRRLSAARLVLDSAIVTVVVGLFAWQAGLATVADDPAQSLPGRIISLAYPLASLAVLGVLVLVASGARRVQVHVAVFATGLSLIVVGDLGYALLEANGAYSSAHPIDALWAWALVLLALGGQLAAHHYNRYPREAGKQHPGPRRLIVWLPYGAVLSLAVFLPQLYLGASVMERGIAFGVFTVLILVTLRQGVALADNRRLNAELRRAHVQLAHDARHDALTGLLNRSGLVEYLRQALSPETPAPFAVLFVDLDRMKRVNDAHGHQTGDQMLREMSRRLLTVAPAGSVVARVGGDEFVLVVPEQQRASVALLAAQVVAVISEPAALQSGTTHLTASVGVALFPGDGQHPDELVRAADMAMDGAKVEGRNNWSFYDEGALQAAQHDTQLEALLRRALAEDELELHYQPLVDLRSGATLGFEALLRWRDTVQSPVSPPEIIRVAEERGLIVPLGIWGLRQAVAQASQWRARGKQWFVTVNISALHFAHGDFLSHVRAALDEHDLPGEALILELTESALLEDLDSSMPDLNILTSWGVRIALDDFGTGYSSLSYLRSLPVHLVKIDKAFVFSLQQDGHAFVKAITVLAHGLNLLVVAEGIEEAWQLEGIGALGVDLGQGFLLGQPLPASLAGEVLGTSGFLRGNEPTSGIQG</sequence>
<dbReference type="PROSITE" id="PS50883">
    <property type="entry name" value="EAL"/>
    <property type="match status" value="1"/>
</dbReference>